<dbReference type="EMBL" id="JAAOCX010000001">
    <property type="protein sequence ID" value="MBJ7631770.1"/>
    <property type="molecule type" value="Genomic_DNA"/>
</dbReference>
<dbReference type="InterPro" id="IPR051449">
    <property type="entry name" value="ABC-2_transporter_component"/>
</dbReference>
<feature type="domain" description="ABC-2 type transporter transmembrane" evidence="7">
    <location>
        <begin position="25"/>
        <end position="379"/>
    </location>
</feature>
<name>A0A0R2F914_WEICO</name>
<reference evidence="9 12" key="3">
    <citation type="journal article" date="2021" name="Int. J. Food Microbiol.">
        <title>Safety demonstration of a microbial species for use in the food chain: Weissella confusa.</title>
        <authorList>
            <person name="Bourdichon F."/>
            <person name="Patrone V."/>
            <person name="Fontana A."/>
            <person name="Milani G."/>
            <person name="Morelli L."/>
        </authorList>
    </citation>
    <scope>NUCLEOTIDE SEQUENCE</scope>
    <source>
        <strain evidence="9">CCUG 30943</strain>
        <strain evidence="10 12">CCUG 43002</strain>
    </source>
</reference>
<dbReference type="Proteomes" id="UP000808038">
    <property type="component" value="Unassembled WGS sequence"/>
</dbReference>
<sequence>MTSRQLFLVARQTYLTRIKSFGYWALVLAPVLIVGVIAGITFIITATQSHKTPVVGVVNQPALTTYLKKTDGFDAKVKSVATEKQAKADLRKGKLDAYLKETGETKFQLVASADGESVSETKLKANLTSFSMLNTAAEINLSGEDLQKLMTPPVLKTTTQSDKGQSAGGAVANSANTALASAIGILIFVFLTSYISMIAQEIANEKSSRIMEILLAATSPAVQFFGKLSGIAGLALTHGLLYVIAGLLVNVFAPHYKYLKMIKELLAGVDAGFAIMTLLIALVAIFMYMVLTAIVAAMVNDLSQVQQAVAPITYLAMIGYVLTFTLSGQPNNTFLNILSYVPFISQTLMPARLGLQYATMGDAAIALVLEVIVLVFISMFGLRVYKRNVLTYNDGNITKAALASLKGLFVKTKD</sequence>
<dbReference type="GO" id="GO:0005886">
    <property type="term" value="C:plasma membrane"/>
    <property type="evidence" value="ECO:0007669"/>
    <property type="project" value="UniProtKB-SubCell"/>
</dbReference>
<reference evidence="8" key="2">
    <citation type="submission" date="2020-08" db="EMBL/GenBank/DDBJ databases">
        <title>Complete genome sequence of Weissella confusa strain FS54 provides insights into metabolic potential.</title>
        <authorList>
            <person name="Fhoula I."/>
            <person name="Najjari A."/>
            <person name="Lekired A."/>
            <person name="Bessrour-Aouam N."/>
            <person name="Jaballah S."/>
            <person name="Klibi N."/>
            <person name="Ouzari H.-I."/>
        </authorList>
    </citation>
    <scope>NUCLEOTIDE SEQUENCE</scope>
    <source>
        <strain evidence="8">FS54</strain>
    </source>
</reference>
<organism evidence="8 11">
    <name type="scientific">Weissella confusa</name>
    <name type="common">Lactobacillus confusus</name>
    <dbReference type="NCBI Taxonomy" id="1583"/>
    <lineage>
        <taxon>Bacteria</taxon>
        <taxon>Bacillati</taxon>
        <taxon>Bacillota</taxon>
        <taxon>Bacilli</taxon>
        <taxon>Lactobacillales</taxon>
        <taxon>Lactobacillaceae</taxon>
        <taxon>Weissella</taxon>
    </lineage>
</organism>
<feature type="transmembrane region" description="Helical" evidence="6">
    <location>
        <begin position="232"/>
        <end position="253"/>
    </location>
</feature>
<dbReference type="EMBL" id="JACSZT010000009">
    <property type="protein sequence ID" value="MBC6499456.1"/>
    <property type="molecule type" value="Genomic_DNA"/>
</dbReference>
<keyword evidence="2" id="KW-1003">Cell membrane</keyword>
<feature type="transmembrane region" description="Helical" evidence="6">
    <location>
        <begin position="265"/>
        <end position="296"/>
    </location>
</feature>
<evidence type="ECO:0000313" key="12">
    <source>
        <dbReference type="Proteomes" id="UP000728106"/>
    </source>
</evidence>
<dbReference type="GO" id="GO:0140359">
    <property type="term" value="F:ABC-type transporter activity"/>
    <property type="evidence" value="ECO:0007669"/>
    <property type="project" value="InterPro"/>
</dbReference>
<comment type="subcellular location">
    <subcellularLocation>
        <location evidence="1">Cell membrane</location>
        <topology evidence="1">Multi-pass membrane protein</topology>
    </subcellularLocation>
</comment>
<accession>A0A0R2F914</accession>
<gene>
    <name evidence="8" type="ORF">H7R52_14410</name>
    <name evidence="10" type="ORF">HAU20_00075</name>
    <name evidence="9" type="ORF">HAU43_01405</name>
</gene>
<evidence type="ECO:0000313" key="10">
    <source>
        <dbReference type="EMBL" id="MBJ7637822.1"/>
    </source>
</evidence>
<dbReference type="PANTHER" id="PTHR30294:SF29">
    <property type="entry name" value="MULTIDRUG ABC TRANSPORTER PERMEASE YBHS-RELATED"/>
    <property type="match status" value="1"/>
</dbReference>
<evidence type="ECO:0000256" key="5">
    <source>
        <dbReference type="ARBA" id="ARBA00023136"/>
    </source>
</evidence>
<keyword evidence="5 6" id="KW-0472">Membrane</keyword>
<keyword evidence="3 6" id="KW-0812">Transmembrane</keyword>
<dbReference type="InterPro" id="IPR013525">
    <property type="entry name" value="ABC2_TM"/>
</dbReference>
<evidence type="ECO:0000256" key="4">
    <source>
        <dbReference type="ARBA" id="ARBA00022989"/>
    </source>
</evidence>
<proteinExistence type="predicted"/>
<feature type="transmembrane region" description="Helical" evidence="6">
    <location>
        <begin position="21"/>
        <end position="44"/>
    </location>
</feature>
<dbReference type="Pfam" id="PF12698">
    <property type="entry name" value="ABC2_membrane_3"/>
    <property type="match status" value="1"/>
</dbReference>
<keyword evidence="4 6" id="KW-1133">Transmembrane helix</keyword>
<feature type="transmembrane region" description="Helical" evidence="6">
    <location>
        <begin position="178"/>
        <end position="198"/>
    </location>
</feature>
<evidence type="ECO:0000259" key="7">
    <source>
        <dbReference type="Pfam" id="PF12698"/>
    </source>
</evidence>
<dbReference type="RefSeq" id="WP_003610721.1">
    <property type="nucleotide sequence ID" value="NZ_ALXH01000004.1"/>
</dbReference>
<protein>
    <submittedName>
        <fullName evidence="8">ABC transporter permease</fullName>
    </submittedName>
</protein>
<reference evidence="9" key="1">
    <citation type="submission" date="2020-02" db="EMBL/GenBank/DDBJ databases">
        <authorList>
            <person name="Fontana A."/>
            <person name="Patrone V."/>
            <person name="Morelli L."/>
        </authorList>
    </citation>
    <scope>NUCLEOTIDE SEQUENCE</scope>
    <source>
        <strain evidence="9">CCUG 30943</strain>
        <strain evidence="10">CCUG 43002</strain>
    </source>
</reference>
<dbReference type="Proteomes" id="UP000728106">
    <property type="component" value="Unassembled WGS sequence"/>
</dbReference>
<feature type="transmembrane region" description="Helical" evidence="6">
    <location>
        <begin position="308"/>
        <end position="326"/>
    </location>
</feature>
<feature type="transmembrane region" description="Helical" evidence="6">
    <location>
        <begin position="363"/>
        <end position="382"/>
    </location>
</feature>
<evidence type="ECO:0000313" key="9">
    <source>
        <dbReference type="EMBL" id="MBJ7631770.1"/>
    </source>
</evidence>
<dbReference type="GeneID" id="57978626"/>
<evidence type="ECO:0000313" key="8">
    <source>
        <dbReference type="EMBL" id="MBC6499456.1"/>
    </source>
</evidence>
<comment type="caution">
    <text evidence="8">The sequence shown here is derived from an EMBL/GenBank/DDBJ whole genome shotgun (WGS) entry which is preliminary data.</text>
</comment>
<dbReference type="OrthoDB" id="9768837at2"/>
<evidence type="ECO:0000256" key="3">
    <source>
        <dbReference type="ARBA" id="ARBA00022692"/>
    </source>
</evidence>
<keyword evidence="12" id="KW-1185">Reference proteome</keyword>
<dbReference type="AlphaFoldDB" id="A0A0R2F914"/>
<evidence type="ECO:0000256" key="6">
    <source>
        <dbReference type="SAM" id="Phobius"/>
    </source>
</evidence>
<dbReference type="EMBL" id="JAAOCP010000001">
    <property type="protein sequence ID" value="MBJ7637822.1"/>
    <property type="molecule type" value="Genomic_DNA"/>
</dbReference>
<dbReference type="PANTHER" id="PTHR30294">
    <property type="entry name" value="MEMBRANE COMPONENT OF ABC TRANSPORTER YHHJ-RELATED"/>
    <property type="match status" value="1"/>
</dbReference>
<evidence type="ECO:0000256" key="2">
    <source>
        <dbReference type="ARBA" id="ARBA00022475"/>
    </source>
</evidence>
<evidence type="ECO:0000313" key="11">
    <source>
        <dbReference type="Proteomes" id="UP000650485"/>
    </source>
</evidence>
<dbReference type="Proteomes" id="UP000650485">
    <property type="component" value="Unassembled WGS sequence"/>
</dbReference>
<evidence type="ECO:0000256" key="1">
    <source>
        <dbReference type="ARBA" id="ARBA00004651"/>
    </source>
</evidence>